<proteinExistence type="predicted"/>
<dbReference type="InterPro" id="IPR053842">
    <property type="entry name" value="NikA-like"/>
</dbReference>
<feature type="compositionally biased region" description="Basic and acidic residues" evidence="1">
    <location>
        <begin position="1"/>
        <end position="13"/>
    </location>
</feature>
<protein>
    <recommendedName>
        <fullName evidence="4">Mobilisation protein (MobC)</fullName>
    </recommendedName>
</protein>
<comment type="caution">
    <text evidence="2">The sequence shown here is derived from an EMBL/GenBank/DDBJ whole genome shotgun (WGS) entry which is preliminary data.</text>
</comment>
<sequence length="130" mass="14912">MIKEQQKISIKSDRPKHKGGRPRLKVRREKEMKIRLTATEEFLIKAKAREAGMRSSSWFRAAAKNARVMVRLKPEEMQLLRMLSGLANNLNQLTKLAHTNGIISIALKCANLLNEIDRAIKYFNHDGENS</sequence>
<reference evidence="2 3" key="1">
    <citation type="submission" date="2020-08" db="EMBL/GenBank/DDBJ databases">
        <title>Genomic Encyclopedia of Type Strains, Phase IV (KMG-V): Genome sequencing to study the core and pangenomes of soil and plant-associated prokaryotes.</title>
        <authorList>
            <person name="Whitman W."/>
        </authorList>
    </citation>
    <scope>NUCLEOTIDE SEQUENCE [LARGE SCALE GENOMIC DNA]</scope>
    <source>
        <strain evidence="2 3">MP601</strain>
    </source>
</reference>
<gene>
    <name evidence="2" type="ORF">HDF22_003538</name>
</gene>
<feature type="compositionally biased region" description="Basic residues" evidence="1">
    <location>
        <begin position="14"/>
        <end position="25"/>
    </location>
</feature>
<feature type="region of interest" description="Disordered" evidence="1">
    <location>
        <begin position="1"/>
        <end position="25"/>
    </location>
</feature>
<dbReference type="EMBL" id="JACHCA010000009">
    <property type="protein sequence ID" value="MBB6129412.1"/>
    <property type="molecule type" value="Genomic_DNA"/>
</dbReference>
<dbReference type="AlphaFoldDB" id="A0A841JGI3"/>
<evidence type="ECO:0000313" key="2">
    <source>
        <dbReference type="EMBL" id="MBB6129412.1"/>
    </source>
</evidence>
<dbReference type="RefSeq" id="WP_183588515.1">
    <property type="nucleotide sequence ID" value="NZ_JACHCA010000009.1"/>
</dbReference>
<dbReference type="Pfam" id="PF21983">
    <property type="entry name" value="NikA-like"/>
    <property type="match status" value="1"/>
</dbReference>
<evidence type="ECO:0000313" key="3">
    <source>
        <dbReference type="Proteomes" id="UP000548326"/>
    </source>
</evidence>
<dbReference type="Proteomes" id="UP000548326">
    <property type="component" value="Unassembled WGS sequence"/>
</dbReference>
<accession>A0A841JGI3</accession>
<evidence type="ECO:0000256" key="1">
    <source>
        <dbReference type="SAM" id="MobiDB-lite"/>
    </source>
</evidence>
<name>A0A841JGI3_9SPHI</name>
<organism evidence="2 3">
    <name type="scientific">Mucilaginibacter lappiensis</name>
    <dbReference type="NCBI Taxonomy" id="354630"/>
    <lineage>
        <taxon>Bacteria</taxon>
        <taxon>Pseudomonadati</taxon>
        <taxon>Bacteroidota</taxon>
        <taxon>Sphingobacteriia</taxon>
        <taxon>Sphingobacteriales</taxon>
        <taxon>Sphingobacteriaceae</taxon>
        <taxon>Mucilaginibacter</taxon>
    </lineage>
</organism>
<evidence type="ECO:0008006" key="4">
    <source>
        <dbReference type="Google" id="ProtNLM"/>
    </source>
</evidence>